<dbReference type="Gene3D" id="1.10.287.470">
    <property type="entry name" value="Helix hairpin bin"/>
    <property type="match status" value="1"/>
</dbReference>
<name>A0A485LXV6_9ZZZZ</name>
<protein>
    <submittedName>
        <fullName evidence="6">Macrolide export protein MacA</fullName>
    </submittedName>
</protein>
<dbReference type="Gene3D" id="2.40.30.170">
    <property type="match status" value="1"/>
</dbReference>
<dbReference type="Pfam" id="PF25876">
    <property type="entry name" value="HH_MFP_RND"/>
    <property type="match status" value="1"/>
</dbReference>
<proteinExistence type="inferred from homology"/>
<feature type="domain" description="CusB-like beta-barrel" evidence="5">
    <location>
        <begin position="237"/>
        <end position="307"/>
    </location>
</feature>
<sequence length="407" mass="44739">MKRKYSIAAVVVAVMIIVIIWQLFQRMPGQAEGSPTRTSVPVAVEVEPVRKGTIRDIGVYTGTLLPESQFTVAPKVAGRLEKILVDIGDEVQRGQLIAMLDDAEFVQQVDQARAELDVARANIEESSSELGLRQRELERVRILREKKIISQSELDAAEAQYAAALARQKVAEAQATQKEAVLKAAQVRLGYTRIRASWEDGTRSRVVGERFVDEGAMLAANAPIASVVDIDTLKAVIHVIERDYPRIRTGQKAFITTDAHPGRTFTGTIARIAPVLKEAARQARVEIDVDNVERVLTPGMFVRVQIQFEQRENAVVVPVKALARNNGSRSVFLVDRDLLKVRLVPVEIGIIEGDMAEVISPDLEGFVVTVGQHLLQDGSEIILTGKETGPKAGDGQDGETREETNRS</sequence>
<keyword evidence="3" id="KW-0472">Membrane</keyword>
<gene>
    <name evidence="6" type="primary">macA</name>
    <name evidence="6" type="ORF">SCFA_1590004</name>
</gene>
<evidence type="ECO:0000259" key="4">
    <source>
        <dbReference type="Pfam" id="PF25876"/>
    </source>
</evidence>
<feature type="domain" description="Multidrug resistance protein MdtA-like alpha-helical hairpin" evidence="4">
    <location>
        <begin position="116"/>
        <end position="192"/>
    </location>
</feature>
<dbReference type="GO" id="GO:1990281">
    <property type="term" value="C:efflux pump complex"/>
    <property type="evidence" value="ECO:0007669"/>
    <property type="project" value="TreeGrafter"/>
</dbReference>
<dbReference type="Gene3D" id="2.40.50.100">
    <property type="match status" value="1"/>
</dbReference>
<evidence type="ECO:0000256" key="2">
    <source>
        <dbReference type="SAM" id="MobiDB-lite"/>
    </source>
</evidence>
<reference evidence="6" key="1">
    <citation type="submission" date="2019-03" db="EMBL/GenBank/DDBJ databases">
        <authorList>
            <person name="Hao L."/>
        </authorList>
    </citation>
    <scope>NUCLEOTIDE SEQUENCE</scope>
</reference>
<dbReference type="EMBL" id="CAADRM010000067">
    <property type="protein sequence ID" value="VFU13100.1"/>
    <property type="molecule type" value="Genomic_DNA"/>
</dbReference>
<feature type="compositionally biased region" description="Basic and acidic residues" evidence="2">
    <location>
        <begin position="398"/>
        <end position="407"/>
    </location>
</feature>
<dbReference type="InterPro" id="IPR058792">
    <property type="entry name" value="Beta-barrel_RND_2"/>
</dbReference>
<dbReference type="InterPro" id="IPR006143">
    <property type="entry name" value="RND_pump_MFP"/>
</dbReference>
<keyword evidence="3" id="KW-0812">Transmembrane</keyword>
<keyword evidence="3" id="KW-1133">Transmembrane helix</keyword>
<dbReference type="SUPFAM" id="SSF111369">
    <property type="entry name" value="HlyD-like secretion proteins"/>
    <property type="match status" value="1"/>
</dbReference>
<feature type="region of interest" description="Disordered" evidence="2">
    <location>
        <begin position="385"/>
        <end position="407"/>
    </location>
</feature>
<dbReference type="NCBIfam" id="TIGR01730">
    <property type="entry name" value="RND_mfp"/>
    <property type="match status" value="1"/>
</dbReference>
<evidence type="ECO:0000256" key="1">
    <source>
        <dbReference type="ARBA" id="ARBA00009477"/>
    </source>
</evidence>
<evidence type="ECO:0000313" key="6">
    <source>
        <dbReference type="EMBL" id="VFU13100.1"/>
    </source>
</evidence>
<dbReference type="FunFam" id="2.40.30.170:FF:000010">
    <property type="entry name" value="Efflux RND transporter periplasmic adaptor subunit"/>
    <property type="match status" value="1"/>
</dbReference>
<evidence type="ECO:0000256" key="3">
    <source>
        <dbReference type="SAM" id="Phobius"/>
    </source>
</evidence>
<dbReference type="GO" id="GO:0015562">
    <property type="term" value="F:efflux transmembrane transporter activity"/>
    <property type="evidence" value="ECO:0007669"/>
    <property type="project" value="TreeGrafter"/>
</dbReference>
<dbReference type="AlphaFoldDB" id="A0A485LXV6"/>
<accession>A0A485LXV6</accession>
<comment type="similarity">
    <text evidence="1">Belongs to the membrane fusion protein (MFP) (TC 8.A.1) family.</text>
</comment>
<organism evidence="6">
    <name type="scientific">anaerobic digester metagenome</name>
    <dbReference type="NCBI Taxonomy" id="1263854"/>
    <lineage>
        <taxon>unclassified sequences</taxon>
        <taxon>metagenomes</taxon>
        <taxon>ecological metagenomes</taxon>
    </lineage>
</organism>
<evidence type="ECO:0000259" key="5">
    <source>
        <dbReference type="Pfam" id="PF25954"/>
    </source>
</evidence>
<feature type="transmembrane region" description="Helical" evidence="3">
    <location>
        <begin position="7"/>
        <end position="24"/>
    </location>
</feature>
<dbReference type="InterPro" id="IPR058624">
    <property type="entry name" value="MdtA-like_HH"/>
</dbReference>
<dbReference type="Pfam" id="PF25954">
    <property type="entry name" value="Beta-barrel_RND_2"/>
    <property type="match status" value="1"/>
</dbReference>
<dbReference type="PANTHER" id="PTHR30469">
    <property type="entry name" value="MULTIDRUG RESISTANCE PROTEIN MDTA"/>
    <property type="match status" value="1"/>
</dbReference>
<dbReference type="Gene3D" id="2.40.420.20">
    <property type="match status" value="1"/>
</dbReference>